<evidence type="ECO:0000313" key="1">
    <source>
        <dbReference type="EMBL" id="MBX58232.1"/>
    </source>
</evidence>
<dbReference type="EMBL" id="GGEC01077748">
    <property type="protein sequence ID" value="MBX58232.1"/>
    <property type="molecule type" value="Transcribed_RNA"/>
</dbReference>
<sequence length="33" mass="4030">MRFGSILSVLPLLQQSDYDFEYLLSYMTFIKYF</sequence>
<proteinExistence type="predicted"/>
<organism evidence="1">
    <name type="scientific">Rhizophora mucronata</name>
    <name type="common">Asiatic mangrove</name>
    <dbReference type="NCBI Taxonomy" id="61149"/>
    <lineage>
        <taxon>Eukaryota</taxon>
        <taxon>Viridiplantae</taxon>
        <taxon>Streptophyta</taxon>
        <taxon>Embryophyta</taxon>
        <taxon>Tracheophyta</taxon>
        <taxon>Spermatophyta</taxon>
        <taxon>Magnoliopsida</taxon>
        <taxon>eudicotyledons</taxon>
        <taxon>Gunneridae</taxon>
        <taxon>Pentapetalae</taxon>
        <taxon>rosids</taxon>
        <taxon>fabids</taxon>
        <taxon>Malpighiales</taxon>
        <taxon>Rhizophoraceae</taxon>
        <taxon>Rhizophora</taxon>
    </lineage>
</organism>
<dbReference type="AlphaFoldDB" id="A0A2P2PU19"/>
<protein>
    <submittedName>
        <fullName evidence="1">Uncharacterized protein</fullName>
    </submittedName>
</protein>
<accession>A0A2P2PU19</accession>
<reference evidence="1" key="1">
    <citation type="submission" date="2018-02" db="EMBL/GenBank/DDBJ databases">
        <title>Rhizophora mucronata_Transcriptome.</title>
        <authorList>
            <person name="Meera S.P."/>
            <person name="Sreeshan A."/>
            <person name="Augustine A."/>
        </authorList>
    </citation>
    <scope>NUCLEOTIDE SEQUENCE</scope>
    <source>
        <tissue evidence="1">Leaf</tissue>
    </source>
</reference>
<name>A0A2P2PU19_RHIMU</name>